<keyword evidence="1" id="KW-0472">Membrane</keyword>
<evidence type="ECO:0000313" key="3">
    <source>
        <dbReference type="Proteomes" id="UP000006329"/>
    </source>
</evidence>
<dbReference type="Proteomes" id="UP000006329">
    <property type="component" value="Unassembled WGS sequence"/>
</dbReference>
<dbReference type="EMBL" id="AHON02000051">
    <property type="protein sequence ID" value="EKO33440.1"/>
    <property type="molecule type" value="Genomic_DNA"/>
</dbReference>
<dbReference type="GO" id="GO:0016788">
    <property type="term" value="F:hydrolase activity, acting on ester bonds"/>
    <property type="evidence" value="ECO:0007669"/>
    <property type="project" value="UniProtKB-ARBA"/>
</dbReference>
<reference evidence="2" key="1">
    <citation type="submission" date="2012-10" db="EMBL/GenBank/DDBJ databases">
        <authorList>
            <person name="Harkins D.M."/>
            <person name="Durkin A.S."/>
            <person name="Brinkac L.M."/>
            <person name="Haft D.H."/>
            <person name="Selengut J.D."/>
            <person name="Sanka R."/>
            <person name="DePew J."/>
            <person name="Purushe J."/>
            <person name="Matthias M.A."/>
            <person name="Vinetz J.M."/>
            <person name="Sutton G.G."/>
            <person name="Nierman W.C."/>
            <person name="Fouts D.E."/>
        </authorList>
    </citation>
    <scope>NUCLEOTIDE SEQUENCE [LARGE SCALE GENOMIC DNA]</scope>
    <source>
        <strain evidence="2">MOR084</strain>
    </source>
</reference>
<keyword evidence="1" id="KW-1133">Transmembrane helix</keyword>
<dbReference type="SUPFAM" id="SSF52266">
    <property type="entry name" value="SGNH hydrolase"/>
    <property type="match status" value="1"/>
</dbReference>
<protein>
    <submittedName>
        <fullName evidence="2">GDSL-like protein</fullName>
    </submittedName>
</protein>
<organism evidence="2 3">
    <name type="scientific">Leptospira santarosai str. MOR084</name>
    <dbReference type="NCBI Taxonomy" id="1049984"/>
    <lineage>
        <taxon>Bacteria</taxon>
        <taxon>Pseudomonadati</taxon>
        <taxon>Spirochaetota</taxon>
        <taxon>Spirochaetia</taxon>
        <taxon>Leptospirales</taxon>
        <taxon>Leptospiraceae</taxon>
        <taxon>Leptospira</taxon>
    </lineage>
</organism>
<evidence type="ECO:0000313" key="2">
    <source>
        <dbReference type="EMBL" id="EKO33440.1"/>
    </source>
</evidence>
<name>A0A0E2BDS6_9LEPT</name>
<evidence type="ECO:0000256" key="1">
    <source>
        <dbReference type="SAM" id="Phobius"/>
    </source>
</evidence>
<keyword evidence="1" id="KW-0812">Transmembrane</keyword>
<gene>
    <name evidence="2" type="ORF">LEP1GSC179_2514</name>
</gene>
<dbReference type="RefSeq" id="WP_004476076.1">
    <property type="nucleotide sequence ID" value="NZ_AHON02000051.1"/>
</dbReference>
<sequence>MRFWKKVLGYFLFLTFSFLILEIVLSIFDPEQVMVKSFDRRVLFRFYPDRTGRILSEEYSVSVKTNSDGFRQSVSKENSYPIVVFGDSFTEGWGVEASEVYVEVANSFLPKDKQIRNLGIHGASPSFYYLQFPFYYERFRPKTLILQIFDNDLDDNEKLEVFMDKSDPSGMYFPKPSLSVKIFGETISNFVKETTTYRLLKRIIFTIQKVPNPILYYREGKEPKIRVLTHEESIGKYGKLKPLGDQISTRYGGQFEFYSKPNNERWASLLKKQRESLERLYGFCRDKGVELRILYVPAKEFFSASGITGDLKVFGLEFALEKNPHWNLLNDFCRTHELVCYDLVRTLAGSDSERLYFPYDAHWNRNGHRIVGEYLSREIRKEYR</sequence>
<dbReference type="Gene3D" id="3.40.50.1110">
    <property type="entry name" value="SGNH hydrolase"/>
    <property type="match status" value="1"/>
</dbReference>
<dbReference type="AlphaFoldDB" id="A0A0E2BDS6"/>
<accession>A0A0E2BDS6</accession>
<proteinExistence type="predicted"/>
<comment type="caution">
    <text evidence="2">The sequence shown here is derived from an EMBL/GenBank/DDBJ whole genome shotgun (WGS) entry which is preliminary data.</text>
</comment>
<feature type="transmembrane region" description="Helical" evidence="1">
    <location>
        <begin position="7"/>
        <end position="28"/>
    </location>
</feature>
<keyword evidence="3" id="KW-1185">Reference proteome</keyword>
<dbReference type="InterPro" id="IPR036514">
    <property type="entry name" value="SGNH_hydro_sf"/>
</dbReference>